<proteinExistence type="predicted"/>
<dbReference type="EMBL" id="QKMR01000024">
    <property type="protein sequence ID" value="PYG85698.1"/>
    <property type="molecule type" value="Genomic_DNA"/>
</dbReference>
<keyword evidence="1 3" id="KW-0812">Transmembrane</keyword>
<gene>
    <name evidence="3" type="ORF">LY28_03258</name>
</gene>
<evidence type="ECO:0000313" key="4">
    <source>
        <dbReference type="Proteomes" id="UP000248132"/>
    </source>
</evidence>
<dbReference type="Proteomes" id="UP000248132">
    <property type="component" value="Unassembled WGS sequence"/>
</dbReference>
<evidence type="ECO:0000313" key="3">
    <source>
        <dbReference type="EMBL" id="PYG85698.1"/>
    </source>
</evidence>
<comment type="caution">
    <text evidence="3">The sequence shown here is derived from an EMBL/GenBank/DDBJ whole genome shotgun (WGS) entry which is preliminary data.</text>
</comment>
<protein>
    <submittedName>
        <fullName evidence="3">Osteopetrosis-associated transmembrane protein 1</fullName>
    </submittedName>
</protein>
<feature type="transmembrane region" description="Helical" evidence="1">
    <location>
        <begin position="86"/>
        <end position="110"/>
    </location>
</feature>
<keyword evidence="1" id="KW-0472">Membrane</keyword>
<keyword evidence="1" id="KW-1133">Transmembrane helix</keyword>
<feature type="transmembrane region" description="Helical" evidence="1">
    <location>
        <begin position="157"/>
        <end position="176"/>
    </location>
</feature>
<name>A0A318XJ18_9FIRM</name>
<organism evidence="3 4">
    <name type="scientific">Ruminiclostridium sufflavum DSM 19573</name>
    <dbReference type="NCBI Taxonomy" id="1121337"/>
    <lineage>
        <taxon>Bacteria</taxon>
        <taxon>Bacillati</taxon>
        <taxon>Bacillota</taxon>
        <taxon>Clostridia</taxon>
        <taxon>Eubacteriales</taxon>
        <taxon>Oscillospiraceae</taxon>
        <taxon>Ruminiclostridium</taxon>
    </lineage>
</organism>
<sequence>MRCEDFRNHIMKFFDKELNDIEEAQLKQHLKICKNCSDEFNKLKEVIDFVEQDSEIEPPEDFELQVMSRIENEVKIYKNHSENNTFVFDILLISVTLIFVIFFGGLLFEGMKEPINFIQVSRFVADNIKDFIAAAISMGRAILIAVMSVTASIYKTYYFGYIILGILLFVTQGVFFKMVRQSNGGSQ</sequence>
<accession>A0A318XJ18</accession>
<feature type="transmembrane region" description="Helical" evidence="1">
    <location>
        <begin position="131"/>
        <end position="151"/>
    </location>
</feature>
<keyword evidence="4" id="KW-1185">Reference proteome</keyword>
<dbReference type="InterPro" id="IPR027383">
    <property type="entry name" value="Znf_put"/>
</dbReference>
<dbReference type="RefSeq" id="WP_110463224.1">
    <property type="nucleotide sequence ID" value="NZ_QKMR01000024.1"/>
</dbReference>
<reference evidence="3 4" key="1">
    <citation type="submission" date="2018-06" db="EMBL/GenBank/DDBJ databases">
        <title>Genomic Encyclopedia of Type Strains, Phase I: the one thousand microbial genomes (KMG-I) project.</title>
        <authorList>
            <person name="Kyrpides N."/>
        </authorList>
    </citation>
    <scope>NUCLEOTIDE SEQUENCE [LARGE SCALE GENOMIC DNA]</scope>
    <source>
        <strain evidence="3 4">DSM 19573</strain>
    </source>
</reference>
<evidence type="ECO:0000259" key="2">
    <source>
        <dbReference type="Pfam" id="PF13490"/>
    </source>
</evidence>
<dbReference type="AlphaFoldDB" id="A0A318XJ18"/>
<evidence type="ECO:0000256" key="1">
    <source>
        <dbReference type="SAM" id="Phobius"/>
    </source>
</evidence>
<feature type="domain" description="Putative zinc-finger" evidence="2">
    <location>
        <begin position="3"/>
        <end position="36"/>
    </location>
</feature>
<dbReference type="OrthoDB" id="9808253at2"/>
<dbReference type="Pfam" id="PF13490">
    <property type="entry name" value="zf-HC2"/>
    <property type="match status" value="1"/>
</dbReference>